<organism evidence="4 5">
    <name type="scientific">Antrodiella citrinella</name>
    <dbReference type="NCBI Taxonomy" id="2447956"/>
    <lineage>
        <taxon>Eukaryota</taxon>
        <taxon>Fungi</taxon>
        <taxon>Dikarya</taxon>
        <taxon>Basidiomycota</taxon>
        <taxon>Agaricomycotina</taxon>
        <taxon>Agaricomycetes</taxon>
        <taxon>Polyporales</taxon>
        <taxon>Steccherinaceae</taxon>
        <taxon>Antrodiella</taxon>
    </lineage>
</organism>
<dbReference type="PANTHER" id="PTHR12874:SF9">
    <property type="entry name" value="F-BOX ONLY PROTEIN 48"/>
    <property type="match status" value="1"/>
</dbReference>
<reference evidence="4 5" key="1">
    <citation type="submission" date="2019-02" db="EMBL/GenBank/DDBJ databases">
        <title>Genome sequencing of the rare red list fungi Antrodiella citrinella (Flaviporus citrinellus).</title>
        <authorList>
            <person name="Buettner E."/>
            <person name="Kellner H."/>
        </authorList>
    </citation>
    <scope>NUCLEOTIDE SEQUENCE [LARGE SCALE GENOMIC DNA]</scope>
    <source>
        <strain evidence="4 5">DSM 108506</strain>
    </source>
</reference>
<dbReference type="GO" id="GO:0005737">
    <property type="term" value="C:cytoplasm"/>
    <property type="evidence" value="ECO:0007669"/>
    <property type="project" value="TreeGrafter"/>
</dbReference>
<feature type="region of interest" description="Disordered" evidence="2">
    <location>
        <begin position="156"/>
        <end position="178"/>
    </location>
</feature>
<evidence type="ECO:0000256" key="1">
    <source>
        <dbReference type="ARBA" id="ARBA00022786"/>
    </source>
</evidence>
<dbReference type="PANTHER" id="PTHR12874">
    <property type="entry name" value="F-BOX ONLY PROTEIN 48-RELATED"/>
    <property type="match status" value="1"/>
</dbReference>
<dbReference type="Pfam" id="PF19270">
    <property type="entry name" value="FBO_C"/>
    <property type="match status" value="1"/>
</dbReference>
<comment type="caution">
    <text evidence="4">The sequence shown here is derived from an EMBL/GenBank/DDBJ whole genome shotgun (WGS) entry which is preliminary data.</text>
</comment>
<dbReference type="EMBL" id="SGPM01000228">
    <property type="protein sequence ID" value="THH27746.1"/>
    <property type="molecule type" value="Genomic_DNA"/>
</dbReference>
<dbReference type="Pfam" id="PF12937">
    <property type="entry name" value="F-box-like"/>
    <property type="match status" value="1"/>
</dbReference>
<accession>A0A4S4MNZ3</accession>
<keyword evidence="5" id="KW-1185">Reference proteome</keyword>
<dbReference type="GO" id="GO:0019005">
    <property type="term" value="C:SCF ubiquitin ligase complex"/>
    <property type="evidence" value="ECO:0007669"/>
    <property type="project" value="TreeGrafter"/>
</dbReference>
<dbReference type="SUPFAM" id="SSF81383">
    <property type="entry name" value="F-box domain"/>
    <property type="match status" value="1"/>
</dbReference>
<dbReference type="GO" id="GO:0031146">
    <property type="term" value="P:SCF-dependent proteasomal ubiquitin-dependent protein catabolic process"/>
    <property type="evidence" value="ECO:0007669"/>
    <property type="project" value="TreeGrafter"/>
</dbReference>
<dbReference type="PROSITE" id="PS50181">
    <property type="entry name" value="FBOX"/>
    <property type="match status" value="1"/>
</dbReference>
<feature type="domain" description="F-box" evidence="3">
    <location>
        <begin position="229"/>
        <end position="275"/>
    </location>
</feature>
<evidence type="ECO:0000256" key="2">
    <source>
        <dbReference type="SAM" id="MobiDB-lite"/>
    </source>
</evidence>
<dbReference type="InterPro" id="IPR045464">
    <property type="entry name" value="Hrt3/FBXO9_C"/>
</dbReference>
<proteinExistence type="predicted"/>
<sequence>MGSDSPVILETKPPPRIIPLDPEEQLARFREEWRAEVRRRKLEQTGETSAETTSDSIGQPSKGKEVVVHVTRIFQEAAGKPVAKRTTSGSAEIVKHELSETQRTALEAYERAIVCEQRGELDEALQLYRKAFRGYDNVDRLHTHFEKASWAQEKVKAKDGAGSSSQGHTHARTESKEVEQLTHAMHHLDVTVVSAQGASGNVTGTLASLVSSWAESLQFLPEEEREREPVFIARMPDEVLVHILANLDIASLEQFASVNRKARVLTLDSSIWRSFVQRIYKPPQIQPDENIPTLLADYLLDHRRMFVEHPRIRLDGVYIAVLHYTRRGLSENAWVNINHLITYHRYLRFYPDGTVLSLLANEEVAPQQVIPILKPSLRMKGFYAGNWSLSGTSVLITDLTDPSPPGSDPPKYTFQMTLELKSRPLGRWNRLNFVTYESTVLVLEGAFVWGIVREYGWIDEWTG</sequence>
<evidence type="ECO:0000313" key="4">
    <source>
        <dbReference type="EMBL" id="THH27746.1"/>
    </source>
</evidence>
<evidence type="ECO:0000259" key="3">
    <source>
        <dbReference type="PROSITE" id="PS50181"/>
    </source>
</evidence>
<dbReference type="InterPro" id="IPR001810">
    <property type="entry name" value="F-box_dom"/>
</dbReference>
<dbReference type="Proteomes" id="UP000308730">
    <property type="component" value="Unassembled WGS sequence"/>
</dbReference>
<feature type="compositionally biased region" description="Polar residues" evidence="2">
    <location>
        <begin position="45"/>
        <end position="59"/>
    </location>
</feature>
<feature type="region of interest" description="Disordered" evidence="2">
    <location>
        <begin position="1"/>
        <end position="23"/>
    </location>
</feature>
<gene>
    <name evidence="4" type="ORF">EUX98_g6446</name>
</gene>
<name>A0A4S4MNZ3_9APHY</name>
<dbReference type="Gene3D" id="1.20.1280.50">
    <property type="match status" value="1"/>
</dbReference>
<dbReference type="InterPro" id="IPR036047">
    <property type="entry name" value="F-box-like_dom_sf"/>
</dbReference>
<feature type="region of interest" description="Disordered" evidence="2">
    <location>
        <begin position="38"/>
        <end position="62"/>
    </location>
</feature>
<evidence type="ECO:0000313" key="5">
    <source>
        <dbReference type="Proteomes" id="UP000308730"/>
    </source>
</evidence>
<dbReference type="OrthoDB" id="2117972at2759"/>
<dbReference type="AlphaFoldDB" id="A0A4S4MNZ3"/>
<keyword evidence="1" id="KW-0833">Ubl conjugation pathway</keyword>
<protein>
    <recommendedName>
        <fullName evidence="3">F-box domain-containing protein</fullName>
    </recommendedName>
</protein>